<reference evidence="7" key="1">
    <citation type="journal article" date="2017" name="Front. Plant Sci.">
        <title>Climate Clever Clovers: New Paradigm to Reduce the Environmental Footprint of Ruminants by Breeding Low Methanogenic Forages Utilizing Haplotype Variation.</title>
        <authorList>
            <person name="Kaur P."/>
            <person name="Appels R."/>
            <person name="Bayer P.E."/>
            <person name="Keeble-Gagnere G."/>
            <person name="Wang J."/>
            <person name="Hirakawa H."/>
            <person name="Shirasawa K."/>
            <person name="Vercoe P."/>
            <person name="Stefanova K."/>
            <person name="Durmic Z."/>
            <person name="Nichols P."/>
            <person name="Revell C."/>
            <person name="Isobe S.N."/>
            <person name="Edwards D."/>
            <person name="Erskine W."/>
        </authorList>
    </citation>
    <scope>NUCLEOTIDE SEQUENCE [LARGE SCALE GENOMIC DNA]</scope>
    <source>
        <strain evidence="7">cv. Daliak</strain>
    </source>
</reference>
<evidence type="ECO:0008006" key="8">
    <source>
        <dbReference type="Google" id="ProtNLM"/>
    </source>
</evidence>
<dbReference type="InterPro" id="IPR005162">
    <property type="entry name" value="Retrotrans_gag_dom"/>
</dbReference>
<dbReference type="InterPro" id="IPR029472">
    <property type="entry name" value="Copia-like_N"/>
</dbReference>
<dbReference type="InterPro" id="IPR057670">
    <property type="entry name" value="SH3_retrovirus"/>
</dbReference>
<evidence type="ECO:0000259" key="5">
    <source>
        <dbReference type="Pfam" id="PF25597"/>
    </source>
</evidence>
<feature type="region of interest" description="Disordered" evidence="1">
    <location>
        <begin position="256"/>
        <end position="275"/>
    </location>
</feature>
<evidence type="ECO:0000256" key="1">
    <source>
        <dbReference type="SAM" id="MobiDB-lite"/>
    </source>
</evidence>
<organism evidence="6 7">
    <name type="scientific">Trifolium subterraneum</name>
    <name type="common">Subterranean clover</name>
    <dbReference type="NCBI Taxonomy" id="3900"/>
    <lineage>
        <taxon>Eukaryota</taxon>
        <taxon>Viridiplantae</taxon>
        <taxon>Streptophyta</taxon>
        <taxon>Embryophyta</taxon>
        <taxon>Tracheophyta</taxon>
        <taxon>Spermatophyta</taxon>
        <taxon>Magnoliopsida</taxon>
        <taxon>eudicotyledons</taxon>
        <taxon>Gunneridae</taxon>
        <taxon>Pentapetalae</taxon>
        <taxon>rosids</taxon>
        <taxon>fabids</taxon>
        <taxon>Fabales</taxon>
        <taxon>Fabaceae</taxon>
        <taxon>Papilionoideae</taxon>
        <taxon>50 kb inversion clade</taxon>
        <taxon>NPAAA clade</taxon>
        <taxon>Hologalegina</taxon>
        <taxon>IRL clade</taxon>
        <taxon>Trifolieae</taxon>
        <taxon>Trifolium</taxon>
    </lineage>
</organism>
<name>A0A2Z6PJT8_TRISU</name>
<dbReference type="Proteomes" id="UP000242715">
    <property type="component" value="Unassembled WGS sequence"/>
</dbReference>
<evidence type="ECO:0000259" key="4">
    <source>
        <dbReference type="Pfam" id="PF14244"/>
    </source>
</evidence>
<gene>
    <name evidence="6" type="ORF">TSUD_192210</name>
</gene>
<dbReference type="PANTHER" id="PTHR11439">
    <property type="entry name" value="GAG-POL-RELATED RETROTRANSPOSON"/>
    <property type="match status" value="1"/>
</dbReference>
<feature type="domain" description="Reverse transcriptase Ty1/copia-type" evidence="3">
    <location>
        <begin position="738"/>
        <end position="978"/>
    </location>
</feature>
<feature type="domain" description="Retrotransposon gag" evidence="2">
    <location>
        <begin position="89"/>
        <end position="161"/>
    </location>
</feature>
<feature type="region of interest" description="Disordered" evidence="1">
    <location>
        <begin position="580"/>
        <end position="654"/>
    </location>
</feature>
<feature type="region of interest" description="Disordered" evidence="1">
    <location>
        <begin position="1"/>
        <end position="28"/>
    </location>
</feature>
<dbReference type="PANTHER" id="PTHR11439:SF498">
    <property type="entry name" value="DNAK FAMILY PROTEIN"/>
    <property type="match status" value="1"/>
</dbReference>
<dbReference type="Pfam" id="PF14244">
    <property type="entry name" value="Retrotran_gag_3"/>
    <property type="match status" value="1"/>
</dbReference>
<protein>
    <recommendedName>
        <fullName evidence="8">Reverse transcriptase Ty1/copia-type domain-containing protein</fullName>
    </recommendedName>
</protein>
<keyword evidence="7" id="KW-1185">Reference proteome</keyword>
<dbReference type="InterPro" id="IPR043502">
    <property type="entry name" value="DNA/RNA_pol_sf"/>
</dbReference>
<feature type="compositionally biased region" description="Polar residues" evidence="1">
    <location>
        <begin position="608"/>
        <end position="629"/>
    </location>
</feature>
<dbReference type="OrthoDB" id="1108693at2759"/>
<evidence type="ECO:0000259" key="2">
    <source>
        <dbReference type="Pfam" id="PF03732"/>
    </source>
</evidence>
<dbReference type="AlphaFoldDB" id="A0A2Z6PJT8"/>
<feature type="compositionally biased region" description="Polar residues" evidence="1">
    <location>
        <begin position="580"/>
        <end position="592"/>
    </location>
</feature>
<feature type="compositionally biased region" description="Pro residues" evidence="1">
    <location>
        <begin position="1"/>
        <end position="12"/>
    </location>
</feature>
<accession>A0A2Z6PJT8</accession>
<sequence length="1214" mass="136329">MPPRVAPPPPADPSTDPSNPFYVHPSDGPSSVKVTPLLDGSNYHSWARSMRRALGAKLKFEFIDGSIPMPVDAFDPSFRAWNRCNMMIHSWLLNSVEPSIARSIVFMDNASDVWLDLKERFSQGDLVRVSELQQEIYALTQGTRSVTTFYSDLKTLWEELEIYMPIPNCTCHHRCSCAAMRLARNHHQMLHVMRFLTGLNDDFNPVKSQILLLDPLPSITKIFSMILQFERQNCTVNADDSKILVNASASKFRSNGNNRLETSFSGNGNNRSETSSGTKRFCTYCHKTNHFVENCFKKNGVPPHMMKQYSGSAHHSAVEGGELVESSTAFNDTKGAMIPSLTREQYDRITSYNVEQYDKLLHLLQSSSINHASMPAVSNQVSSFQSAGPSSADTRGASHHICASLNWFHSYSEINPMEQKSLKMIGLAERKNGLYYLVQANKDCSSSNHSFSKPFISANNALLPDNALWHFRVPTPLLHNKSPYDLLFQTNPNLHEFKVFGSLVFASTLQSHRTKLDPRARKCIFLGYKSGVKGVVLYDILNKTIFLSRNVTHHEHIFPDQSSTPKVPWTYHTDSLSSPNPYINTPLSNSHDPTPPIDGDISLDNNRHQSLSPPHSSVLTSPSPTYNDISPSSTTSTLPTDNSNTNTRPIRQRRAPLHLSDYVCNNSFSTSNEPIISGNTSKYPLSSFHSLTQLSPSHKAYSMSITHCTEPQSYEEASKHENWLIAMKTELDALAKNCTWTLVELPPHIKPIGCRWVYKVKHKADGTIERYKARLVAKGYNQVEGIDYFETFSPVAKLTTVRTLLAIAAIKNWHLHQLDVNNAFLHGDLQEDVYMKVPDGVQCDKPNLVCKLQKSLYGLKQASRKWYEKLTALLIIEGYTQAASDYSLFTLAKGDDFTALLVYVDDIILAGNSISEFDRIKAVLDAAFKIKNLGQLKYFLGLEVAHSKSGITISQRKYCLDMLKDSGLLGSKPAMTPMDTSIKLHSNAGIPYDDVSSYRRMVGKLLYLNTTRPDIAFATQQLSQFMHAPTTTHFTAACRVLRYLKNNPGQGVLFSRDSELQLIGYSDADWAGCMDTRRSITGYCFFIGKSLVSWRAKKQVTVSRSSSEAEYRALSSATYLRVKLQKTPTLYCDNQSAVHIASNPVFHERTKHLDIDCHLVREKVMQGILKLLPVSTHDQMADFLTKALAPPKFHAFVSKLNMINIYQVKLEEGC</sequence>
<dbReference type="CDD" id="cd09272">
    <property type="entry name" value="RNase_HI_RT_Ty1"/>
    <property type="match status" value="1"/>
</dbReference>
<evidence type="ECO:0000313" key="7">
    <source>
        <dbReference type="Proteomes" id="UP000242715"/>
    </source>
</evidence>
<feature type="compositionally biased region" description="Low complexity" evidence="1">
    <location>
        <begin position="630"/>
        <end position="647"/>
    </location>
</feature>
<dbReference type="Pfam" id="PF25597">
    <property type="entry name" value="SH3_retrovirus"/>
    <property type="match status" value="1"/>
</dbReference>
<dbReference type="Pfam" id="PF03732">
    <property type="entry name" value="Retrotrans_gag"/>
    <property type="match status" value="1"/>
</dbReference>
<dbReference type="SUPFAM" id="SSF56672">
    <property type="entry name" value="DNA/RNA polymerases"/>
    <property type="match status" value="1"/>
</dbReference>
<evidence type="ECO:0000259" key="3">
    <source>
        <dbReference type="Pfam" id="PF07727"/>
    </source>
</evidence>
<evidence type="ECO:0000313" key="6">
    <source>
        <dbReference type="EMBL" id="GAU50785.1"/>
    </source>
</evidence>
<proteinExistence type="predicted"/>
<dbReference type="EMBL" id="DF974873">
    <property type="protein sequence ID" value="GAU50785.1"/>
    <property type="molecule type" value="Genomic_DNA"/>
</dbReference>
<dbReference type="Pfam" id="PF07727">
    <property type="entry name" value="RVT_2"/>
    <property type="match status" value="1"/>
</dbReference>
<feature type="domain" description="Retrotransposon Copia-like N-terminal" evidence="4">
    <location>
        <begin position="24"/>
        <end position="70"/>
    </location>
</feature>
<feature type="domain" description="Retroviral polymerase SH3-like" evidence="5">
    <location>
        <begin position="502"/>
        <end position="564"/>
    </location>
</feature>
<dbReference type="InterPro" id="IPR013103">
    <property type="entry name" value="RVT_2"/>
</dbReference>